<protein>
    <submittedName>
        <fullName evidence="2">Uncharacterized protein</fullName>
    </submittedName>
</protein>
<feature type="region of interest" description="Disordered" evidence="1">
    <location>
        <begin position="162"/>
        <end position="188"/>
    </location>
</feature>
<feature type="compositionally biased region" description="Polar residues" evidence="1">
    <location>
        <begin position="174"/>
        <end position="188"/>
    </location>
</feature>
<keyword evidence="3" id="KW-1185">Reference proteome</keyword>
<comment type="caution">
    <text evidence="2">The sequence shown here is derived from an EMBL/GenBank/DDBJ whole genome shotgun (WGS) entry which is preliminary data.</text>
</comment>
<dbReference type="Proteomes" id="UP001151760">
    <property type="component" value="Unassembled WGS sequence"/>
</dbReference>
<evidence type="ECO:0000256" key="1">
    <source>
        <dbReference type="SAM" id="MobiDB-lite"/>
    </source>
</evidence>
<accession>A0ABQ5INZ2</accession>
<proteinExistence type="predicted"/>
<evidence type="ECO:0000313" key="2">
    <source>
        <dbReference type="EMBL" id="GJU01897.1"/>
    </source>
</evidence>
<reference evidence="2" key="1">
    <citation type="journal article" date="2022" name="Int. J. Mol. Sci.">
        <title>Draft Genome of Tanacetum Coccineum: Genomic Comparison of Closely Related Tanacetum-Family Plants.</title>
        <authorList>
            <person name="Yamashiro T."/>
            <person name="Shiraishi A."/>
            <person name="Nakayama K."/>
            <person name="Satake H."/>
        </authorList>
    </citation>
    <scope>NUCLEOTIDE SEQUENCE</scope>
</reference>
<dbReference type="EMBL" id="BQNB010021007">
    <property type="protein sequence ID" value="GJU01897.1"/>
    <property type="molecule type" value="Genomic_DNA"/>
</dbReference>
<gene>
    <name evidence="2" type="ORF">Tco_1112235</name>
</gene>
<evidence type="ECO:0000313" key="3">
    <source>
        <dbReference type="Proteomes" id="UP001151760"/>
    </source>
</evidence>
<name>A0ABQ5INZ2_9ASTR</name>
<organism evidence="2 3">
    <name type="scientific">Tanacetum coccineum</name>
    <dbReference type="NCBI Taxonomy" id="301880"/>
    <lineage>
        <taxon>Eukaryota</taxon>
        <taxon>Viridiplantae</taxon>
        <taxon>Streptophyta</taxon>
        <taxon>Embryophyta</taxon>
        <taxon>Tracheophyta</taxon>
        <taxon>Spermatophyta</taxon>
        <taxon>Magnoliopsida</taxon>
        <taxon>eudicotyledons</taxon>
        <taxon>Gunneridae</taxon>
        <taxon>Pentapetalae</taxon>
        <taxon>asterids</taxon>
        <taxon>campanulids</taxon>
        <taxon>Asterales</taxon>
        <taxon>Asteraceae</taxon>
        <taxon>Asteroideae</taxon>
        <taxon>Anthemideae</taxon>
        <taxon>Anthemidinae</taxon>
        <taxon>Tanacetum</taxon>
    </lineage>
</organism>
<reference evidence="2" key="2">
    <citation type="submission" date="2022-01" db="EMBL/GenBank/DDBJ databases">
        <authorList>
            <person name="Yamashiro T."/>
            <person name="Shiraishi A."/>
            <person name="Satake H."/>
            <person name="Nakayama K."/>
        </authorList>
    </citation>
    <scope>NUCLEOTIDE SEQUENCE</scope>
</reference>
<sequence length="239" mass="26625">MVPPNKLGPDLNDKAINETQYQENLRKITLLLIKEILGPKRSYSQRDIELHLIPTQYQLADIFTKSLDEPTIKRLIVELACFADIETIHVDFDELTAMASEQFSSGPGPQLLTPGIISLGLVPNHLSLTPHVLPKKKECDTLFQPMFDEYFNNPPSVASLVPAAAASRHADPTGTPSSTTIDQDAPSPSTFEENKLYFFKYEHVVVNLTCHGLDNATIRKPASLGRIQKNLLDRVSQLH</sequence>